<dbReference type="InterPro" id="IPR026961">
    <property type="entry name" value="PGG_dom"/>
</dbReference>
<dbReference type="EMBL" id="JASCZI010181251">
    <property type="protein sequence ID" value="MED6179825.1"/>
    <property type="molecule type" value="Genomic_DNA"/>
</dbReference>
<keyword evidence="2" id="KW-0472">Membrane</keyword>
<sequence>MASKLLHKYKELATATNEEGLTALEVLAQTSIDQKDSPAGYQDVLSSLFNLTDEDFSNPEGTSKAMFDAAKSGNILILKLILEFNPNLLTKVNCEGQSLLHIAILYRQAAIYRLIRCNGAYKFANMLQVDKKGNNVLHMAAKLVPQVKYGSLISQASILSEELWFEEVETRVPAALKTMRNGKREMPRELFHREHQALYENAISELNGIASNFLIVATLMTTLGITAGLSVPASIKIEEGSSRKRMWYHTFLLSITIGIFLSNVAIGSFIAAILRSISKQKSGYIRSRLIRIKIGHVLLCIAFGIMTAFSCVSAAVLFYGSSPKWMMYFVAAVYGLPLFFPYFGLNFSLPFFVHLVFAYCELPALRLLSVFGIKWAPVYDGLWFA</sequence>
<proteinExistence type="predicted"/>
<comment type="caution">
    <text evidence="4">The sequence shown here is derived from an EMBL/GenBank/DDBJ whole genome shotgun (WGS) entry which is preliminary data.</text>
</comment>
<dbReference type="InterPro" id="IPR036770">
    <property type="entry name" value="Ankyrin_rpt-contain_sf"/>
</dbReference>
<evidence type="ECO:0000313" key="5">
    <source>
        <dbReference type="Proteomes" id="UP001341840"/>
    </source>
</evidence>
<feature type="domain" description="PGG" evidence="3">
    <location>
        <begin position="210"/>
        <end position="305"/>
    </location>
</feature>
<feature type="transmembrane region" description="Helical" evidence="2">
    <location>
        <begin position="213"/>
        <end position="235"/>
    </location>
</feature>
<dbReference type="PANTHER" id="PTHR24177:SF473">
    <property type="entry name" value="PROTEIN, PUTATIVE-RELATED"/>
    <property type="match status" value="1"/>
</dbReference>
<reference evidence="4 5" key="1">
    <citation type="journal article" date="2023" name="Plants (Basel)">
        <title>Bridging the Gap: Combining Genomics and Transcriptomics Approaches to Understand Stylosanthes scabra, an Orphan Legume from the Brazilian Caatinga.</title>
        <authorList>
            <person name="Ferreira-Neto J.R.C."/>
            <person name="da Silva M.D."/>
            <person name="Binneck E."/>
            <person name="de Melo N.F."/>
            <person name="da Silva R.H."/>
            <person name="de Melo A.L.T.M."/>
            <person name="Pandolfi V."/>
            <person name="Bustamante F.O."/>
            <person name="Brasileiro-Vidal A.C."/>
            <person name="Benko-Iseppon A.M."/>
        </authorList>
    </citation>
    <scope>NUCLEOTIDE SEQUENCE [LARGE SCALE GENOMIC DNA]</scope>
    <source>
        <tissue evidence="4">Leaves</tissue>
    </source>
</reference>
<protein>
    <recommendedName>
        <fullName evidence="3">PGG domain-containing protein</fullName>
    </recommendedName>
</protein>
<keyword evidence="2" id="KW-1133">Transmembrane helix</keyword>
<keyword evidence="2" id="KW-0812">Transmembrane</keyword>
<evidence type="ECO:0000256" key="1">
    <source>
        <dbReference type="ARBA" id="ARBA00004202"/>
    </source>
</evidence>
<dbReference type="SUPFAM" id="SSF48403">
    <property type="entry name" value="Ankyrin repeat"/>
    <property type="match status" value="1"/>
</dbReference>
<organism evidence="4 5">
    <name type="scientific">Stylosanthes scabra</name>
    <dbReference type="NCBI Taxonomy" id="79078"/>
    <lineage>
        <taxon>Eukaryota</taxon>
        <taxon>Viridiplantae</taxon>
        <taxon>Streptophyta</taxon>
        <taxon>Embryophyta</taxon>
        <taxon>Tracheophyta</taxon>
        <taxon>Spermatophyta</taxon>
        <taxon>Magnoliopsida</taxon>
        <taxon>eudicotyledons</taxon>
        <taxon>Gunneridae</taxon>
        <taxon>Pentapetalae</taxon>
        <taxon>rosids</taxon>
        <taxon>fabids</taxon>
        <taxon>Fabales</taxon>
        <taxon>Fabaceae</taxon>
        <taxon>Papilionoideae</taxon>
        <taxon>50 kb inversion clade</taxon>
        <taxon>dalbergioids sensu lato</taxon>
        <taxon>Dalbergieae</taxon>
        <taxon>Pterocarpus clade</taxon>
        <taxon>Stylosanthes</taxon>
    </lineage>
</organism>
<dbReference type="Pfam" id="PF13962">
    <property type="entry name" value="PGG"/>
    <property type="match status" value="1"/>
</dbReference>
<comment type="subcellular location">
    <subcellularLocation>
        <location evidence="1">Cell membrane</location>
        <topology evidence="1">Peripheral membrane protein</topology>
    </subcellularLocation>
</comment>
<feature type="transmembrane region" description="Helical" evidence="2">
    <location>
        <begin position="325"/>
        <end position="345"/>
    </location>
</feature>
<evidence type="ECO:0000259" key="3">
    <source>
        <dbReference type="Pfam" id="PF13962"/>
    </source>
</evidence>
<feature type="transmembrane region" description="Helical" evidence="2">
    <location>
        <begin position="247"/>
        <end position="274"/>
    </location>
</feature>
<dbReference type="PANTHER" id="PTHR24177">
    <property type="entry name" value="CASKIN"/>
    <property type="match status" value="1"/>
</dbReference>
<feature type="transmembrane region" description="Helical" evidence="2">
    <location>
        <begin position="352"/>
        <end position="373"/>
    </location>
</feature>
<accession>A0ABU6W5F3</accession>
<dbReference type="Gene3D" id="1.25.40.20">
    <property type="entry name" value="Ankyrin repeat-containing domain"/>
    <property type="match status" value="1"/>
</dbReference>
<evidence type="ECO:0000313" key="4">
    <source>
        <dbReference type="EMBL" id="MED6179825.1"/>
    </source>
</evidence>
<dbReference type="Proteomes" id="UP001341840">
    <property type="component" value="Unassembled WGS sequence"/>
</dbReference>
<feature type="transmembrane region" description="Helical" evidence="2">
    <location>
        <begin position="294"/>
        <end position="319"/>
    </location>
</feature>
<gene>
    <name evidence="4" type="ORF">PIB30_004469</name>
</gene>
<evidence type="ECO:0000256" key="2">
    <source>
        <dbReference type="SAM" id="Phobius"/>
    </source>
</evidence>
<keyword evidence="5" id="KW-1185">Reference proteome</keyword>
<name>A0ABU6W5F3_9FABA</name>